<dbReference type="EMBL" id="FTOJ01000008">
    <property type="protein sequence ID" value="SIS97819.1"/>
    <property type="molecule type" value="Genomic_DNA"/>
</dbReference>
<dbReference type="Pfam" id="PF01370">
    <property type="entry name" value="Epimerase"/>
    <property type="match status" value="1"/>
</dbReference>
<dbReference type="Proteomes" id="UP000238314">
    <property type="component" value="Unassembled WGS sequence"/>
</dbReference>
<evidence type="ECO:0000313" key="3">
    <source>
        <dbReference type="EMBL" id="PQA90539.1"/>
    </source>
</evidence>
<protein>
    <submittedName>
        <fullName evidence="4">Nucleoside-diphosphate-sugar epimerase</fullName>
    </submittedName>
</protein>
<dbReference type="InterPro" id="IPR001509">
    <property type="entry name" value="Epimerase_deHydtase"/>
</dbReference>
<evidence type="ECO:0000313" key="5">
    <source>
        <dbReference type="Proteomes" id="UP000186246"/>
    </source>
</evidence>
<dbReference type="SUPFAM" id="SSF51735">
    <property type="entry name" value="NAD(P)-binding Rossmann-fold domains"/>
    <property type="match status" value="1"/>
</dbReference>
<dbReference type="STRING" id="551459.SAMN05421796_10811"/>
<comment type="similarity">
    <text evidence="1">Belongs to the NAD(P)-dependent epimerase/dehydratase family.</text>
</comment>
<feature type="domain" description="NAD-dependent epimerase/dehydratase" evidence="2">
    <location>
        <begin position="5"/>
        <end position="222"/>
    </location>
</feature>
<dbReference type="Proteomes" id="UP000186246">
    <property type="component" value="Unassembled WGS sequence"/>
</dbReference>
<dbReference type="RefSeq" id="WP_076452241.1">
    <property type="nucleotide sequence ID" value="NZ_FTOJ01000008.1"/>
</dbReference>
<evidence type="ECO:0000259" key="2">
    <source>
        <dbReference type="Pfam" id="PF01370"/>
    </source>
</evidence>
<name>A0A1N7NI07_9FLAO</name>
<accession>A0A1N7NI07</accession>
<keyword evidence="6" id="KW-1185">Reference proteome</keyword>
<evidence type="ECO:0000313" key="4">
    <source>
        <dbReference type="EMBL" id="SIS97819.1"/>
    </source>
</evidence>
<reference evidence="5" key="3">
    <citation type="submission" date="2017-01" db="EMBL/GenBank/DDBJ databases">
        <authorList>
            <person name="Varghese N."/>
            <person name="Submissions S."/>
        </authorList>
    </citation>
    <scope>NUCLEOTIDE SEQUENCE [LARGE SCALE GENOMIC DNA]</scope>
    <source>
        <strain evidence="5">DSM 21068</strain>
    </source>
</reference>
<dbReference type="AlphaFoldDB" id="A0A1N7NI07"/>
<dbReference type="OrthoDB" id="9803010at2"/>
<reference evidence="4" key="2">
    <citation type="submission" date="2017-01" db="EMBL/GenBank/DDBJ databases">
        <authorList>
            <person name="Mah S.A."/>
            <person name="Swanson W.J."/>
            <person name="Moy G.W."/>
            <person name="Vacquier V.D."/>
        </authorList>
    </citation>
    <scope>NUCLEOTIDE SEQUENCE [LARGE SCALE GENOMIC DNA]</scope>
    <source>
        <strain evidence="4">DSM 21068</strain>
    </source>
</reference>
<evidence type="ECO:0000256" key="1">
    <source>
        <dbReference type="ARBA" id="ARBA00007637"/>
    </source>
</evidence>
<proteinExistence type="inferred from homology"/>
<dbReference type="EMBL" id="MUGO01000024">
    <property type="protein sequence ID" value="PQA90539.1"/>
    <property type="molecule type" value="Genomic_DNA"/>
</dbReference>
<dbReference type="Gene3D" id="3.40.50.720">
    <property type="entry name" value="NAD(P)-binding Rossmann-like Domain"/>
    <property type="match status" value="1"/>
</dbReference>
<sequence>MASNILLTGASGFLGSHILKELLQKKYNVVILKREESNLYRIENLKNFSVFTLKKDYSNFNELFTHFKIDTIIHLATEYGRNLSFSKVLEANVLLPIKLLEASNKTHLKLFVNTDSFFSKFSDYQYLQPYIKTKKIFLDYLKDIEDVKVINLQLEHIYGEFDSDSKFITSVMKQMINNVENIELSAGEQKRDFVYVADVVSAYMKILEKENELPFFETFEVGTGHSLSVREFVEKMYSTTKSESNLLFGKLTTRINEIQDSKANNLSLKNLGWNPIYTHKAALERILKLEN</sequence>
<organism evidence="4 5">
    <name type="scientific">Chryseobacterium piscicola</name>
    <dbReference type="NCBI Taxonomy" id="551459"/>
    <lineage>
        <taxon>Bacteria</taxon>
        <taxon>Pseudomonadati</taxon>
        <taxon>Bacteroidota</taxon>
        <taxon>Flavobacteriia</taxon>
        <taxon>Flavobacteriales</taxon>
        <taxon>Weeksellaceae</taxon>
        <taxon>Chryseobacterium group</taxon>
        <taxon>Chryseobacterium</taxon>
    </lineage>
</organism>
<dbReference type="PANTHER" id="PTHR43000">
    <property type="entry name" value="DTDP-D-GLUCOSE 4,6-DEHYDRATASE-RELATED"/>
    <property type="match status" value="1"/>
</dbReference>
<evidence type="ECO:0000313" key="6">
    <source>
        <dbReference type="Proteomes" id="UP000238314"/>
    </source>
</evidence>
<reference evidence="3 6" key="1">
    <citation type="submission" date="2016-11" db="EMBL/GenBank/DDBJ databases">
        <title>Whole genomes of Flavobacteriaceae.</title>
        <authorList>
            <person name="Stine C."/>
            <person name="Li C."/>
            <person name="Tadesse D."/>
        </authorList>
    </citation>
    <scope>NUCLEOTIDE SEQUENCE [LARGE SCALE GENOMIC DNA]</scope>
    <source>
        <strain evidence="3 6">DSM 21068</strain>
    </source>
</reference>
<gene>
    <name evidence="3" type="ORF">B0A70_14555</name>
    <name evidence="4" type="ORF">SAMN05421796_10811</name>
</gene>
<dbReference type="InterPro" id="IPR036291">
    <property type="entry name" value="NAD(P)-bd_dom_sf"/>
</dbReference>